<dbReference type="GO" id="GO:0043005">
    <property type="term" value="C:neuron projection"/>
    <property type="evidence" value="ECO:0007669"/>
    <property type="project" value="TreeGrafter"/>
</dbReference>
<evidence type="ECO:0000259" key="5">
    <source>
        <dbReference type="PROSITE" id="PS50835"/>
    </source>
</evidence>
<keyword evidence="4" id="KW-0393">Immunoglobulin domain</keyword>
<evidence type="ECO:0000313" key="6">
    <source>
        <dbReference type="EMBL" id="KPJ01217.1"/>
    </source>
</evidence>
<organism evidence="6 7">
    <name type="scientific">Papilio xuthus</name>
    <name type="common">Asian swallowtail butterfly</name>
    <dbReference type="NCBI Taxonomy" id="66420"/>
    <lineage>
        <taxon>Eukaryota</taxon>
        <taxon>Metazoa</taxon>
        <taxon>Ecdysozoa</taxon>
        <taxon>Arthropoda</taxon>
        <taxon>Hexapoda</taxon>
        <taxon>Insecta</taxon>
        <taxon>Pterygota</taxon>
        <taxon>Neoptera</taxon>
        <taxon>Endopterygota</taxon>
        <taxon>Lepidoptera</taxon>
        <taxon>Glossata</taxon>
        <taxon>Ditrysia</taxon>
        <taxon>Papilionoidea</taxon>
        <taxon>Papilionidae</taxon>
        <taxon>Papilioninae</taxon>
        <taxon>Papilio</taxon>
    </lineage>
</organism>
<feature type="domain" description="Ig-like" evidence="5">
    <location>
        <begin position="86"/>
        <end position="195"/>
    </location>
</feature>
<dbReference type="InterPro" id="IPR051170">
    <property type="entry name" value="Neural/epithelial_adhesion"/>
</dbReference>
<name>A0A194Q6P9_PAPXU</name>
<evidence type="ECO:0000256" key="4">
    <source>
        <dbReference type="ARBA" id="ARBA00023319"/>
    </source>
</evidence>
<dbReference type="PANTHER" id="PTHR12231">
    <property type="entry name" value="CTX-RELATED TYPE I TRANSMEMBRANE PROTEIN"/>
    <property type="match status" value="1"/>
</dbReference>
<evidence type="ECO:0000256" key="3">
    <source>
        <dbReference type="ARBA" id="ARBA00023157"/>
    </source>
</evidence>
<keyword evidence="7" id="KW-1185">Reference proteome</keyword>
<dbReference type="InterPro" id="IPR007110">
    <property type="entry name" value="Ig-like_dom"/>
</dbReference>
<dbReference type="PANTHER" id="PTHR12231:SF253">
    <property type="entry name" value="DPR-INTERACTING PROTEIN ETA, ISOFORM B-RELATED"/>
    <property type="match status" value="1"/>
</dbReference>
<accession>A0A194Q6P9</accession>
<dbReference type="Pfam" id="PF13927">
    <property type="entry name" value="Ig_3"/>
    <property type="match status" value="2"/>
</dbReference>
<protein>
    <submittedName>
        <fullName evidence="6">Neural/ectodermal development factor IMP-L2</fullName>
    </submittedName>
</protein>
<dbReference type="SMART" id="SM00409">
    <property type="entry name" value="IG"/>
    <property type="match status" value="2"/>
</dbReference>
<evidence type="ECO:0000313" key="7">
    <source>
        <dbReference type="Proteomes" id="UP000053268"/>
    </source>
</evidence>
<dbReference type="CDD" id="cd00096">
    <property type="entry name" value="Ig"/>
    <property type="match status" value="1"/>
</dbReference>
<proteinExistence type="predicted"/>
<dbReference type="SMART" id="SM00408">
    <property type="entry name" value="IGc2"/>
    <property type="match status" value="2"/>
</dbReference>
<sequence>MTLQQSAGNFNVAVTTEIALNITREHLARKEGDTFSICYQVAKMFKLVSLFVAAALVSLQSAYIVSAQIDNPKNDLDNNLQINPVPQRRRLRNFIKMTQAPPQRVRYEPGAGLQLVCEVTASPAPQVQWLKNGEPMIDYEEEANEIPTVANNIARLVSKLVVTAARSGDVFTCDASSGLKEITASTTVYTETELSPQLLSLENLFPAPSKPVITLHYEDILQESGSSLLLPCRVSSAGEHQVVWQDNNNQVVYGSPRLQVLPSGDLLIVELQWGDMGQWSCTARSPQGKDTAATFVYPSKPRKQVTSNLLVKAKRN</sequence>
<dbReference type="InterPro" id="IPR003599">
    <property type="entry name" value="Ig_sub"/>
</dbReference>
<keyword evidence="1" id="KW-0732">Signal</keyword>
<dbReference type="EMBL" id="KQ459386">
    <property type="protein sequence ID" value="KPJ01217.1"/>
    <property type="molecule type" value="Genomic_DNA"/>
</dbReference>
<dbReference type="PROSITE" id="PS50835">
    <property type="entry name" value="IG_LIKE"/>
    <property type="match status" value="2"/>
</dbReference>
<dbReference type="SUPFAM" id="SSF48726">
    <property type="entry name" value="Immunoglobulin"/>
    <property type="match status" value="2"/>
</dbReference>
<keyword evidence="3" id="KW-1015">Disulfide bond</keyword>
<evidence type="ECO:0000256" key="2">
    <source>
        <dbReference type="ARBA" id="ARBA00022737"/>
    </source>
</evidence>
<dbReference type="Proteomes" id="UP000053268">
    <property type="component" value="Unassembled WGS sequence"/>
</dbReference>
<dbReference type="Gene3D" id="2.60.40.10">
    <property type="entry name" value="Immunoglobulins"/>
    <property type="match status" value="2"/>
</dbReference>
<dbReference type="AlphaFoldDB" id="A0A194Q6P9"/>
<dbReference type="InterPro" id="IPR013783">
    <property type="entry name" value="Ig-like_fold"/>
</dbReference>
<dbReference type="STRING" id="66420.A0A194Q6P9"/>
<dbReference type="InterPro" id="IPR036179">
    <property type="entry name" value="Ig-like_dom_sf"/>
</dbReference>
<evidence type="ECO:0000256" key="1">
    <source>
        <dbReference type="ARBA" id="ARBA00022729"/>
    </source>
</evidence>
<reference evidence="6 7" key="1">
    <citation type="journal article" date="2015" name="Nat. Commun.">
        <title>Outbred genome sequencing and CRISPR/Cas9 gene editing in butterflies.</title>
        <authorList>
            <person name="Li X."/>
            <person name="Fan D."/>
            <person name="Zhang W."/>
            <person name="Liu G."/>
            <person name="Zhang L."/>
            <person name="Zhao L."/>
            <person name="Fang X."/>
            <person name="Chen L."/>
            <person name="Dong Y."/>
            <person name="Chen Y."/>
            <person name="Ding Y."/>
            <person name="Zhao R."/>
            <person name="Feng M."/>
            <person name="Zhu Y."/>
            <person name="Feng Y."/>
            <person name="Jiang X."/>
            <person name="Zhu D."/>
            <person name="Xiang H."/>
            <person name="Feng X."/>
            <person name="Li S."/>
            <person name="Wang J."/>
            <person name="Zhang G."/>
            <person name="Kronforst M.R."/>
            <person name="Wang W."/>
        </authorList>
    </citation>
    <scope>NUCLEOTIDE SEQUENCE [LARGE SCALE GENOMIC DNA]</scope>
    <source>
        <strain evidence="6">Ya'a_city_454_Px</strain>
        <tissue evidence="6">Whole body</tissue>
    </source>
</reference>
<dbReference type="InterPro" id="IPR003598">
    <property type="entry name" value="Ig_sub2"/>
</dbReference>
<feature type="domain" description="Ig-like" evidence="5">
    <location>
        <begin position="211"/>
        <end position="296"/>
    </location>
</feature>
<gene>
    <name evidence="6" type="ORF">RR46_03088</name>
</gene>
<keyword evidence="2" id="KW-0677">Repeat</keyword>